<evidence type="ECO:0000259" key="6">
    <source>
        <dbReference type="PROSITE" id="PS51742"/>
    </source>
</evidence>
<name>A0A8S0RHC2_OLEEU</name>
<dbReference type="EMBL" id="CACTIH010003621">
    <property type="protein sequence ID" value="CAA2978639.1"/>
    <property type="molecule type" value="Genomic_DNA"/>
</dbReference>
<dbReference type="Pfam" id="PF03479">
    <property type="entry name" value="PCC"/>
    <property type="match status" value="1"/>
</dbReference>
<keyword evidence="2 4" id="KW-0238">DNA-binding</keyword>
<keyword evidence="3 4" id="KW-0804">Transcription</keyword>
<keyword evidence="1 4" id="KW-0805">Transcription regulation</keyword>
<dbReference type="GO" id="GO:0003680">
    <property type="term" value="F:minor groove of adenine-thymine-rich DNA binding"/>
    <property type="evidence" value="ECO:0007669"/>
    <property type="project" value="UniProtKB-UniRule"/>
</dbReference>
<dbReference type="PANTHER" id="PTHR31500">
    <property type="entry name" value="AT-HOOK MOTIF NUCLEAR-LOCALIZED PROTEIN 9"/>
    <property type="match status" value="1"/>
</dbReference>
<evidence type="ECO:0000256" key="4">
    <source>
        <dbReference type="RuleBase" id="RU367031"/>
    </source>
</evidence>
<comment type="caution">
    <text evidence="7">The sequence shown here is derived from an EMBL/GenBank/DDBJ whole genome shotgun (WGS) entry which is preliminary data.</text>
</comment>
<gene>
    <name evidence="7" type="ORF">OLEA9_A069429</name>
</gene>
<evidence type="ECO:0000256" key="5">
    <source>
        <dbReference type="SAM" id="MobiDB-lite"/>
    </source>
</evidence>
<comment type="domain">
    <text evidence="4">The PPC domain mediates interactions between AHL proteins.</text>
</comment>
<protein>
    <recommendedName>
        <fullName evidence="4">AT-hook motif nuclear-localized protein</fullName>
    </recommendedName>
</protein>
<reference evidence="7 8" key="1">
    <citation type="submission" date="2019-12" db="EMBL/GenBank/DDBJ databases">
        <authorList>
            <person name="Alioto T."/>
            <person name="Alioto T."/>
            <person name="Gomez Garrido J."/>
        </authorList>
    </citation>
    <scope>NUCLEOTIDE SEQUENCE [LARGE SCALE GENOMIC DNA]</scope>
</reference>
<feature type="region of interest" description="Disordered" evidence="5">
    <location>
        <begin position="1"/>
        <end position="119"/>
    </location>
</feature>
<dbReference type="Gene3D" id="3.30.1330.80">
    <property type="entry name" value="Hypothetical protein, similar to alpha- acetolactate decarboxylase, domain 2"/>
    <property type="match status" value="1"/>
</dbReference>
<evidence type="ECO:0000256" key="2">
    <source>
        <dbReference type="ARBA" id="ARBA00023125"/>
    </source>
</evidence>
<dbReference type="CDD" id="cd11378">
    <property type="entry name" value="DUF296"/>
    <property type="match status" value="1"/>
</dbReference>
<dbReference type="GO" id="GO:0005634">
    <property type="term" value="C:nucleus"/>
    <property type="evidence" value="ECO:0007669"/>
    <property type="project" value="UniProtKB-SubCell"/>
</dbReference>
<organism evidence="7 8">
    <name type="scientific">Olea europaea subsp. europaea</name>
    <dbReference type="NCBI Taxonomy" id="158383"/>
    <lineage>
        <taxon>Eukaryota</taxon>
        <taxon>Viridiplantae</taxon>
        <taxon>Streptophyta</taxon>
        <taxon>Embryophyta</taxon>
        <taxon>Tracheophyta</taxon>
        <taxon>Spermatophyta</taxon>
        <taxon>Magnoliopsida</taxon>
        <taxon>eudicotyledons</taxon>
        <taxon>Gunneridae</taxon>
        <taxon>Pentapetalae</taxon>
        <taxon>asterids</taxon>
        <taxon>lamiids</taxon>
        <taxon>Lamiales</taxon>
        <taxon>Oleaceae</taxon>
        <taxon>Oleeae</taxon>
        <taxon>Olea</taxon>
    </lineage>
</organism>
<evidence type="ECO:0000256" key="3">
    <source>
        <dbReference type="ARBA" id="ARBA00023163"/>
    </source>
</evidence>
<feature type="compositionally biased region" description="Low complexity" evidence="5">
    <location>
        <begin position="30"/>
        <end position="54"/>
    </location>
</feature>
<keyword evidence="8" id="KW-1185">Reference proteome</keyword>
<dbReference type="Proteomes" id="UP000594638">
    <property type="component" value="Unassembled WGS sequence"/>
</dbReference>
<comment type="subcellular location">
    <subcellularLocation>
        <location evidence="4">Nucleus</location>
    </subcellularLocation>
</comment>
<dbReference type="SUPFAM" id="SSF117856">
    <property type="entry name" value="AF0104/ALDC/Ptd012-like"/>
    <property type="match status" value="1"/>
</dbReference>
<dbReference type="AlphaFoldDB" id="A0A8S0RHC2"/>
<feature type="domain" description="PPC" evidence="6">
    <location>
        <begin position="130"/>
        <end position="272"/>
    </location>
</feature>
<feature type="compositionally biased region" description="Low complexity" evidence="5">
    <location>
        <begin position="87"/>
        <end position="101"/>
    </location>
</feature>
<evidence type="ECO:0000313" key="7">
    <source>
        <dbReference type="EMBL" id="CAA2978639.1"/>
    </source>
</evidence>
<proteinExistence type="predicted"/>
<dbReference type="PANTHER" id="PTHR31500:SF68">
    <property type="entry name" value="AT-HOOK MOTIF NUCLEAR-LOCALIZED PROTEIN 14"/>
    <property type="match status" value="1"/>
</dbReference>
<feature type="compositionally biased region" description="Polar residues" evidence="5">
    <location>
        <begin position="55"/>
        <end position="69"/>
    </location>
</feature>
<sequence>MDASNDSSGLSSYDNHPQLNLQTHPPPPSTATASTIPSLTNGVVPSSTTNNSSTLYTHTVPSAASSSPENAKRKRGRPRKYETPEQAAAARKLHALASSAASKKKRDQDLTAPASSPSSYSSEKLQLAAFGNMCEGFTLHIITVTAGEDVGKKIMMFMQQSKRDICIISASGLVSNASLRQPATSGGSVSYEGRFDILSLSGSYIRAEIGGGRTGGLSVCLSSTDGQIIGGGVGGPLTAAAPIQVIVGTFHIDSKKDMRGDGQGDAASKKLPSAIGGASASDLGVWSPADSTHQTVGGSQFMIQHQGMQLTPSQSMEWRNSTIHGMQHSSENGDY</sequence>
<dbReference type="InterPro" id="IPR005175">
    <property type="entry name" value="PPC_dom"/>
</dbReference>
<feature type="compositionally biased region" description="Polar residues" evidence="5">
    <location>
        <begin position="1"/>
        <end position="22"/>
    </location>
</feature>
<evidence type="ECO:0000256" key="1">
    <source>
        <dbReference type="ARBA" id="ARBA00023015"/>
    </source>
</evidence>
<evidence type="ECO:0000313" key="8">
    <source>
        <dbReference type="Proteomes" id="UP000594638"/>
    </source>
</evidence>
<accession>A0A8S0RHC2</accession>
<dbReference type="InterPro" id="IPR039605">
    <property type="entry name" value="AHL"/>
</dbReference>
<dbReference type="Gramene" id="OE9A069429T1">
    <property type="protein sequence ID" value="OE9A069429C1"/>
    <property type="gene ID" value="OE9A069429"/>
</dbReference>
<comment type="function">
    <text evidence="4">Transcription factor that specifically binds AT-rich DNA sequences related to the nuclear matrix attachment regions (MARs).</text>
</comment>
<keyword evidence="4" id="KW-0539">Nucleus</keyword>
<dbReference type="OrthoDB" id="2017193at2759"/>
<dbReference type="PROSITE" id="PS51742">
    <property type="entry name" value="PPC"/>
    <property type="match status" value="1"/>
</dbReference>